<dbReference type="OrthoDB" id="1922291at2759"/>
<dbReference type="Proteomes" id="UP000228380">
    <property type="component" value="Unplaced"/>
</dbReference>
<dbReference type="RefSeq" id="XP_008778997.1">
    <property type="nucleotide sequence ID" value="XM_008780775.4"/>
</dbReference>
<accession>A0A8B7BK17</accession>
<dbReference type="KEGG" id="pda:103698728"/>
<organism evidence="1 2">
    <name type="scientific">Phoenix dactylifera</name>
    <name type="common">Date palm</name>
    <dbReference type="NCBI Taxonomy" id="42345"/>
    <lineage>
        <taxon>Eukaryota</taxon>
        <taxon>Viridiplantae</taxon>
        <taxon>Streptophyta</taxon>
        <taxon>Embryophyta</taxon>
        <taxon>Tracheophyta</taxon>
        <taxon>Spermatophyta</taxon>
        <taxon>Magnoliopsida</taxon>
        <taxon>Liliopsida</taxon>
        <taxon>Arecaceae</taxon>
        <taxon>Coryphoideae</taxon>
        <taxon>Phoeniceae</taxon>
        <taxon>Phoenix</taxon>
    </lineage>
</organism>
<evidence type="ECO:0000313" key="2">
    <source>
        <dbReference type="RefSeq" id="XP_008778997.1"/>
    </source>
</evidence>
<dbReference type="PANTHER" id="PTHR33879:SF3">
    <property type="entry name" value="17.6 KDA CLASS II HEAT SHOCK PROTEIN-RELATED"/>
    <property type="match status" value="1"/>
</dbReference>
<keyword evidence="1" id="KW-1185">Reference proteome</keyword>
<protein>
    <submittedName>
        <fullName evidence="2">17.4 kDa class I heat shock protein-like</fullName>
    </submittedName>
</protein>
<name>A0A8B7BK17_PHODC</name>
<sequence>MRVHPAPRKRNIAFRCDASPRLSAAGAGDGGRQKKLRRLPHIFSKVLELPLGSDADVSFEEGPDGFRFVAATDDLWDDVRAHAIEIHPGVMKVVVRDGHGKEEEEEELDLDRWRFRLPPSSRPALATAAYTDGELVVTIPKAE</sequence>
<dbReference type="CDD" id="cd06464">
    <property type="entry name" value="ACD_sHsps-like"/>
    <property type="match status" value="1"/>
</dbReference>
<gene>
    <name evidence="2" type="primary">LOC103698728</name>
</gene>
<dbReference type="AlphaFoldDB" id="A0A8B7BK17"/>
<dbReference type="PANTHER" id="PTHR33879">
    <property type="entry name" value="17.6 KDA CLASS II HEAT SHOCK PROTEIN-RELATED"/>
    <property type="match status" value="1"/>
</dbReference>
<dbReference type="GeneID" id="103698728"/>
<proteinExistence type="predicted"/>
<evidence type="ECO:0000313" key="1">
    <source>
        <dbReference type="Proteomes" id="UP000228380"/>
    </source>
</evidence>
<reference evidence="2" key="1">
    <citation type="submission" date="2025-08" db="UniProtKB">
        <authorList>
            <consortium name="RefSeq"/>
        </authorList>
    </citation>
    <scope>IDENTIFICATION</scope>
    <source>
        <tissue evidence="2">Young leaves</tissue>
    </source>
</reference>